<dbReference type="AlphaFoldDB" id="A0AAW1K9X5"/>
<dbReference type="PANTHER" id="PTHR33116">
    <property type="entry name" value="REVERSE TRANSCRIPTASE ZINC-BINDING DOMAIN-CONTAINING PROTEIN-RELATED-RELATED"/>
    <property type="match status" value="1"/>
</dbReference>
<accession>A0AAW1K9X5</accession>
<evidence type="ECO:0000259" key="1">
    <source>
        <dbReference type="Pfam" id="PF13966"/>
    </source>
</evidence>
<proteinExistence type="predicted"/>
<dbReference type="InterPro" id="IPR026960">
    <property type="entry name" value="RVT-Znf"/>
</dbReference>
<feature type="domain" description="Reverse transcriptase zinc-binding" evidence="1">
    <location>
        <begin position="208"/>
        <end position="302"/>
    </location>
</feature>
<dbReference type="PANTHER" id="PTHR33116:SF86">
    <property type="entry name" value="REVERSE TRANSCRIPTASE DOMAIN-CONTAINING PROTEIN"/>
    <property type="match status" value="1"/>
</dbReference>
<dbReference type="Proteomes" id="UP001443914">
    <property type="component" value="Unassembled WGS sequence"/>
</dbReference>
<reference evidence="2" key="1">
    <citation type="submission" date="2024-03" db="EMBL/GenBank/DDBJ databases">
        <title>WGS assembly of Saponaria officinalis var. Norfolk2.</title>
        <authorList>
            <person name="Jenkins J."/>
            <person name="Shu S."/>
            <person name="Grimwood J."/>
            <person name="Barry K."/>
            <person name="Goodstein D."/>
            <person name="Schmutz J."/>
            <person name="Leebens-Mack J."/>
            <person name="Osbourn A."/>
        </authorList>
    </citation>
    <scope>NUCLEOTIDE SEQUENCE [LARGE SCALE GENOMIC DNA]</scope>
    <source>
        <strain evidence="2">JIC</strain>
    </source>
</reference>
<organism evidence="2 3">
    <name type="scientific">Saponaria officinalis</name>
    <name type="common">Common soapwort</name>
    <name type="synonym">Lychnis saponaria</name>
    <dbReference type="NCBI Taxonomy" id="3572"/>
    <lineage>
        <taxon>Eukaryota</taxon>
        <taxon>Viridiplantae</taxon>
        <taxon>Streptophyta</taxon>
        <taxon>Embryophyta</taxon>
        <taxon>Tracheophyta</taxon>
        <taxon>Spermatophyta</taxon>
        <taxon>Magnoliopsida</taxon>
        <taxon>eudicotyledons</taxon>
        <taxon>Gunneridae</taxon>
        <taxon>Pentapetalae</taxon>
        <taxon>Caryophyllales</taxon>
        <taxon>Caryophyllaceae</taxon>
        <taxon>Caryophylleae</taxon>
        <taxon>Saponaria</taxon>
    </lineage>
</organism>
<keyword evidence="3" id="KW-1185">Reference proteome</keyword>
<name>A0AAW1K9X5_SAPOF</name>
<evidence type="ECO:0000313" key="2">
    <source>
        <dbReference type="EMBL" id="KAK9716250.1"/>
    </source>
</evidence>
<dbReference type="EMBL" id="JBDFQZ010000006">
    <property type="protein sequence ID" value="KAK9716250.1"/>
    <property type="molecule type" value="Genomic_DNA"/>
</dbReference>
<evidence type="ECO:0000313" key="3">
    <source>
        <dbReference type="Proteomes" id="UP001443914"/>
    </source>
</evidence>
<gene>
    <name evidence="2" type="ORF">RND81_06G221100</name>
</gene>
<dbReference type="Pfam" id="PF13966">
    <property type="entry name" value="zf-RVT"/>
    <property type="match status" value="1"/>
</dbReference>
<protein>
    <recommendedName>
        <fullName evidence="1">Reverse transcriptase zinc-binding domain-containing protein</fullName>
    </recommendedName>
</protein>
<comment type="caution">
    <text evidence="2">The sequence shown here is derived from an EMBL/GenBank/DDBJ whole genome shotgun (WGS) entry which is preliminary data.</text>
</comment>
<sequence>MSVFKLPANFCQELRSLVSRFWWGAENGRRKISWIAWRKLCEPKGRGGLGFRDYRHFNSALLGKQTWRLTTNEDCLMSRILKGKYFPDGSFLEAEVGSNPSYTWRSIWGACEVLNLGIRKRIENGLSTRIWSDPWVPGTQSRRIISPNNGVPETLVSELLDDVEGGWNVAKVRSLFLPFEQERVLNIRISESRPNDIWCWDPERNGIYSVRSAYRVLRDENSGGIEASDNSEDKWLWNQVWAMPVLPRIKVFFWQLCNESIPTKKNLASRLSTMDTLCPMCHTQEESCIHLLRGCGWAGRVWEGLGVDVLEEIGFEGVREWVEVVMREMGQRERACFVVGCWAIWERRNKVVFDNGRVRADEVITRVEDILREMRAEGEDVAREKEREEVVK</sequence>